<evidence type="ECO:0000313" key="4">
    <source>
        <dbReference type="Proteomes" id="UP000813444"/>
    </source>
</evidence>
<keyword evidence="2" id="KW-0812">Transmembrane</keyword>
<sequence length="290" mass="31900">MVDFEWNPQSVPSIKLGLHGAQILLSFVIWCLEIAVFTSDDARIVGNNGWTFGVTFLSVPAWIYLAMTPRFERTRRFAEPHAMLTVDALFTVIWLSAFATQASYNTANMCGSACAISRAIVGLGVIVTLLFVATTVVSGYTMQYYNFHGTLPGYDSRQIRTGGDNIDPDKAAFSMAPHEEEAYQRINPDDNEASGSGYGNGSTYDGGYSNANPYSHDDDDPNRYGSTQSRTSDRYNADSEYSSGANHPLYTSSTPAPSEPYGSQASYGRQDPYEDSPAQFPVADYDRVHR</sequence>
<name>A0A8K0SRK8_9HYPO</name>
<feature type="transmembrane region" description="Helical" evidence="2">
    <location>
        <begin position="49"/>
        <end position="68"/>
    </location>
</feature>
<dbReference type="OrthoDB" id="5284712at2759"/>
<dbReference type="EMBL" id="JAGPNK010000007">
    <property type="protein sequence ID" value="KAH7318367.1"/>
    <property type="molecule type" value="Genomic_DNA"/>
</dbReference>
<protein>
    <recommendedName>
        <fullName evidence="5">MARVEL domain-containing protein</fullName>
    </recommendedName>
</protein>
<keyword evidence="2" id="KW-1133">Transmembrane helix</keyword>
<proteinExistence type="predicted"/>
<evidence type="ECO:0000256" key="1">
    <source>
        <dbReference type="SAM" id="MobiDB-lite"/>
    </source>
</evidence>
<dbReference type="AlphaFoldDB" id="A0A8K0SRK8"/>
<feature type="region of interest" description="Disordered" evidence="1">
    <location>
        <begin position="180"/>
        <end position="290"/>
    </location>
</feature>
<organism evidence="3 4">
    <name type="scientific">Stachybotrys elegans</name>
    <dbReference type="NCBI Taxonomy" id="80388"/>
    <lineage>
        <taxon>Eukaryota</taxon>
        <taxon>Fungi</taxon>
        <taxon>Dikarya</taxon>
        <taxon>Ascomycota</taxon>
        <taxon>Pezizomycotina</taxon>
        <taxon>Sordariomycetes</taxon>
        <taxon>Hypocreomycetidae</taxon>
        <taxon>Hypocreales</taxon>
        <taxon>Stachybotryaceae</taxon>
        <taxon>Stachybotrys</taxon>
    </lineage>
</organism>
<reference evidence="3" key="1">
    <citation type="journal article" date="2021" name="Nat. Commun.">
        <title>Genetic determinants of endophytism in the Arabidopsis root mycobiome.</title>
        <authorList>
            <person name="Mesny F."/>
            <person name="Miyauchi S."/>
            <person name="Thiergart T."/>
            <person name="Pickel B."/>
            <person name="Atanasova L."/>
            <person name="Karlsson M."/>
            <person name="Huettel B."/>
            <person name="Barry K.W."/>
            <person name="Haridas S."/>
            <person name="Chen C."/>
            <person name="Bauer D."/>
            <person name="Andreopoulos W."/>
            <person name="Pangilinan J."/>
            <person name="LaButti K."/>
            <person name="Riley R."/>
            <person name="Lipzen A."/>
            <person name="Clum A."/>
            <person name="Drula E."/>
            <person name="Henrissat B."/>
            <person name="Kohler A."/>
            <person name="Grigoriev I.V."/>
            <person name="Martin F.M."/>
            <person name="Hacquard S."/>
        </authorList>
    </citation>
    <scope>NUCLEOTIDE SEQUENCE</scope>
    <source>
        <strain evidence="3">MPI-CAGE-CH-0235</strain>
    </source>
</reference>
<comment type="caution">
    <text evidence="3">The sequence shown here is derived from an EMBL/GenBank/DDBJ whole genome shotgun (WGS) entry which is preliminary data.</text>
</comment>
<dbReference type="PANTHER" id="PTHR37451:SF3">
    <property type="entry name" value="MARVEL DOMAIN-CONTAINING PROTEIN"/>
    <property type="match status" value="1"/>
</dbReference>
<dbReference type="PANTHER" id="PTHR37451">
    <property type="entry name" value="MARVEL DOMAIN"/>
    <property type="match status" value="1"/>
</dbReference>
<feature type="transmembrane region" description="Helical" evidence="2">
    <location>
        <begin position="119"/>
        <end position="140"/>
    </location>
</feature>
<evidence type="ECO:0008006" key="5">
    <source>
        <dbReference type="Google" id="ProtNLM"/>
    </source>
</evidence>
<gene>
    <name evidence="3" type="ORF">B0I35DRAFT_409269</name>
</gene>
<feature type="transmembrane region" description="Helical" evidence="2">
    <location>
        <begin position="16"/>
        <end position="37"/>
    </location>
</feature>
<evidence type="ECO:0000313" key="3">
    <source>
        <dbReference type="EMBL" id="KAH7318367.1"/>
    </source>
</evidence>
<evidence type="ECO:0000256" key="2">
    <source>
        <dbReference type="SAM" id="Phobius"/>
    </source>
</evidence>
<dbReference type="Proteomes" id="UP000813444">
    <property type="component" value="Unassembled WGS sequence"/>
</dbReference>
<keyword evidence="2" id="KW-0472">Membrane</keyword>
<keyword evidence="4" id="KW-1185">Reference proteome</keyword>
<feature type="transmembrane region" description="Helical" evidence="2">
    <location>
        <begin position="80"/>
        <end position="99"/>
    </location>
</feature>
<accession>A0A8K0SRK8</accession>
<feature type="compositionally biased region" description="Polar residues" evidence="1">
    <location>
        <begin position="239"/>
        <end position="267"/>
    </location>
</feature>